<feature type="transmembrane region" description="Helical" evidence="7">
    <location>
        <begin position="6"/>
        <end position="25"/>
    </location>
</feature>
<comment type="similarity">
    <text evidence="7">Belongs to the inorganic phosphate transporter (PiT) (TC 2.A.20) family.</text>
</comment>
<dbReference type="EMBL" id="AGSI01000011">
    <property type="protein sequence ID" value="EIE21753.1"/>
    <property type="molecule type" value="Genomic_DNA"/>
</dbReference>
<protein>
    <recommendedName>
        <fullName evidence="7">Phosphate transporter</fullName>
    </recommendedName>
</protein>
<keyword evidence="4 7" id="KW-0812">Transmembrane</keyword>
<evidence type="ECO:0000256" key="4">
    <source>
        <dbReference type="ARBA" id="ARBA00022692"/>
    </source>
</evidence>
<feature type="transmembrane region" description="Helical" evidence="7">
    <location>
        <begin position="426"/>
        <end position="450"/>
    </location>
</feature>
<feature type="transmembrane region" description="Helical" evidence="7">
    <location>
        <begin position="228"/>
        <end position="249"/>
    </location>
</feature>
<evidence type="ECO:0000256" key="1">
    <source>
        <dbReference type="ARBA" id="ARBA00004141"/>
    </source>
</evidence>
<dbReference type="GO" id="GO:0016020">
    <property type="term" value="C:membrane"/>
    <property type="evidence" value="ECO:0007669"/>
    <property type="project" value="UniProtKB-SubCell"/>
</dbReference>
<keyword evidence="5 7" id="KW-1133">Transmembrane helix</keyword>
<comment type="caution">
    <text evidence="8">The sequence shown here is derived from an EMBL/GenBank/DDBJ whole genome shotgun (WGS) entry which is preliminary data.</text>
</comment>
<evidence type="ECO:0000256" key="6">
    <source>
        <dbReference type="ARBA" id="ARBA00023136"/>
    </source>
</evidence>
<proteinExistence type="inferred from homology"/>
<dbReference type="OrthoDB" id="260807at2759"/>
<dbReference type="GO" id="GO:0005315">
    <property type="term" value="F:phosphate transmembrane transporter activity"/>
    <property type="evidence" value="ECO:0007669"/>
    <property type="project" value="InterPro"/>
</dbReference>
<reference evidence="8 9" key="1">
    <citation type="journal article" date="2012" name="Genome Biol.">
        <title>The genome of the polar eukaryotic microalga coccomyxa subellipsoidea reveals traits of cold adaptation.</title>
        <authorList>
            <person name="Blanc G."/>
            <person name="Agarkova I."/>
            <person name="Grimwood J."/>
            <person name="Kuo A."/>
            <person name="Brueggeman A."/>
            <person name="Dunigan D."/>
            <person name="Gurnon J."/>
            <person name="Ladunga I."/>
            <person name="Lindquist E."/>
            <person name="Lucas S."/>
            <person name="Pangilinan J."/>
            <person name="Proschold T."/>
            <person name="Salamov A."/>
            <person name="Schmutz J."/>
            <person name="Weeks D."/>
            <person name="Yamada T."/>
            <person name="Claverie J.M."/>
            <person name="Grigoriev I."/>
            <person name="Van Etten J."/>
            <person name="Lomsadze A."/>
            <person name="Borodovsky M."/>
        </authorList>
    </citation>
    <scope>NUCLEOTIDE SEQUENCE [LARGE SCALE GENOMIC DNA]</scope>
    <source>
        <strain evidence="8 9">C-169</strain>
    </source>
</reference>
<organism evidence="8 9">
    <name type="scientific">Coccomyxa subellipsoidea (strain C-169)</name>
    <name type="common">Green microalga</name>
    <dbReference type="NCBI Taxonomy" id="574566"/>
    <lineage>
        <taxon>Eukaryota</taxon>
        <taxon>Viridiplantae</taxon>
        <taxon>Chlorophyta</taxon>
        <taxon>core chlorophytes</taxon>
        <taxon>Trebouxiophyceae</taxon>
        <taxon>Trebouxiophyceae incertae sedis</taxon>
        <taxon>Coccomyxaceae</taxon>
        <taxon>Coccomyxa</taxon>
        <taxon>Coccomyxa subellipsoidea</taxon>
    </lineage>
</organism>
<feature type="transmembrane region" description="Helical" evidence="7">
    <location>
        <begin position="290"/>
        <end position="308"/>
    </location>
</feature>
<evidence type="ECO:0000313" key="8">
    <source>
        <dbReference type="EMBL" id="EIE21753.1"/>
    </source>
</evidence>
<feature type="transmembrane region" description="Helical" evidence="7">
    <location>
        <begin position="339"/>
        <end position="357"/>
    </location>
</feature>
<sequence>MYDQYTWVFALSVIVAFFAAFGIGANDVANSFASSVGAKALTMVQALLVAAVCEFAGASLLGAGVTDTIRSNIAKVGVFTSTPDLLMWGMFSVMIAAAFWDNLSCHLELPVSTTHTTVGGVIGMALVLKGGSAVVWSAHKHDFPYFQGVSAIVASWVISPICSAIIVFILFGLIRAFVLRSEHSFTRASYVLPFLVALTFFVIVVFIIQTGNKNKTWEPAVSEGKLAWIAAVIGAGIGLLCLFVLMPYLRKRGARYNVHTVLDTQAKEYDAGVAAIWENAEKFDPKTERLFRYLQVFSAMVMSFAHGSNDVANAMGPFSAVYYIWDHQTVPTKAPVPEWILLLGGAGIVVGLATYGYKIMRVLGVKAVKLTNSRGFCLELSTSVTVIVASRYGLPVSTTQVLCGAILGIGLFEGSKGVNWRMSARVFGGWVMTIFIAGLVAAFFTAIGVFSPNKVASNDNVTITNLLNSDTLKMIRQINDSSAAAGNAALGAQLTNLNKTLTGLSKPGVHYPLEASQLTNQTLTLYNNTLVLPAVPGG</sequence>
<comment type="function">
    <text evidence="7">Sodium-phosphate symporter.</text>
</comment>
<dbReference type="Proteomes" id="UP000007264">
    <property type="component" value="Unassembled WGS sequence"/>
</dbReference>
<feature type="transmembrane region" description="Helical" evidence="7">
    <location>
        <begin position="46"/>
        <end position="65"/>
    </location>
</feature>
<evidence type="ECO:0000256" key="7">
    <source>
        <dbReference type="RuleBase" id="RU363058"/>
    </source>
</evidence>
<dbReference type="STRING" id="574566.I0YTN4"/>
<keyword evidence="2 7" id="KW-0813">Transport</keyword>
<comment type="subcellular location">
    <subcellularLocation>
        <location evidence="1 7">Membrane</location>
        <topology evidence="1 7">Multi-pass membrane protein</topology>
    </subcellularLocation>
</comment>
<dbReference type="InterPro" id="IPR001204">
    <property type="entry name" value="Phos_transporter"/>
</dbReference>
<evidence type="ECO:0000256" key="2">
    <source>
        <dbReference type="ARBA" id="ARBA00022448"/>
    </source>
</evidence>
<keyword evidence="3 7" id="KW-0592">Phosphate transport</keyword>
<keyword evidence="6 7" id="KW-0472">Membrane</keyword>
<feature type="transmembrane region" description="Helical" evidence="7">
    <location>
        <begin position="156"/>
        <end position="178"/>
    </location>
</feature>
<dbReference type="PANTHER" id="PTHR11101">
    <property type="entry name" value="PHOSPHATE TRANSPORTER"/>
    <property type="match status" value="1"/>
</dbReference>
<gene>
    <name evidence="8" type="ORF">COCSUDRAFT_37111</name>
</gene>
<evidence type="ECO:0000256" key="5">
    <source>
        <dbReference type="ARBA" id="ARBA00022989"/>
    </source>
</evidence>
<evidence type="ECO:0000256" key="3">
    <source>
        <dbReference type="ARBA" id="ARBA00022592"/>
    </source>
</evidence>
<dbReference type="eggNOG" id="KOG2493">
    <property type="taxonomic scope" value="Eukaryota"/>
</dbReference>
<dbReference type="RefSeq" id="XP_005646297.1">
    <property type="nucleotide sequence ID" value="XM_005646240.1"/>
</dbReference>
<accession>I0YTN4</accession>
<evidence type="ECO:0000313" key="9">
    <source>
        <dbReference type="Proteomes" id="UP000007264"/>
    </source>
</evidence>
<feature type="transmembrane region" description="Helical" evidence="7">
    <location>
        <begin position="85"/>
        <end position="103"/>
    </location>
</feature>
<dbReference type="GO" id="GO:0035435">
    <property type="term" value="P:phosphate ion transmembrane transport"/>
    <property type="evidence" value="ECO:0007669"/>
    <property type="project" value="TreeGrafter"/>
</dbReference>
<name>I0YTN4_COCSC</name>
<feature type="transmembrane region" description="Helical" evidence="7">
    <location>
        <begin position="190"/>
        <end position="208"/>
    </location>
</feature>
<dbReference type="PANTHER" id="PTHR11101:SF96">
    <property type="entry name" value="PHOSPHATE TRANSPORTER"/>
    <property type="match status" value="1"/>
</dbReference>
<dbReference type="GeneID" id="17039737"/>
<dbReference type="AlphaFoldDB" id="I0YTN4"/>
<dbReference type="KEGG" id="csl:COCSUDRAFT_37111"/>
<keyword evidence="9" id="KW-1185">Reference proteome</keyword>
<dbReference type="Pfam" id="PF01384">
    <property type="entry name" value="PHO4"/>
    <property type="match status" value="1"/>
</dbReference>